<comment type="caution">
    <text evidence="3">The sequence shown here is derived from an EMBL/GenBank/DDBJ whole genome shotgun (WGS) entry which is preliminary data.</text>
</comment>
<reference evidence="3 4" key="1">
    <citation type="submission" date="2023-04" db="EMBL/GenBank/DDBJ databases">
        <title>Genome of Basidiobolus ranarum AG-B5.</title>
        <authorList>
            <person name="Stajich J.E."/>
            <person name="Carter-House D."/>
            <person name="Gryganskyi A."/>
        </authorList>
    </citation>
    <scope>NUCLEOTIDE SEQUENCE [LARGE SCALE GENOMIC DNA]</scope>
    <source>
        <strain evidence="3 4">AG-B5</strain>
    </source>
</reference>
<feature type="transmembrane region" description="Helical" evidence="2">
    <location>
        <begin position="48"/>
        <end position="72"/>
    </location>
</feature>
<name>A0ABR2WF93_9FUNG</name>
<keyword evidence="2" id="KW-0472">Membrane</keyword>
<sequence length="140" mass="15630">MIPTATSIPLEILHYQQPPDDGIPFVVAHVDPATSNIIYDRTSITRALALALIILLGLISMGILTIILVYVVNRWKRRHTKPGPILKLTPAKSIQKRQSQIKKYHVSTSSSKRPPLIKDESSMETYLTPPEPVLALNRTT</sequence>
<evidence type="ECO:0000256" key="1">
    <source>
        <dbReference type="SAM" id="MobiDB-lite"/>
    </source>
</evidence>
<gene>
    <name evidence="3" type="ORF">K7432_016073</name>
</gene>
<evidence type="ECO:0000313" key="4">
    <source>
        <dbReference type="Proteomes" id="UP001479436"/>
    </source>
</evidence>
<accession>A0ABR2WF93</accession>
<dbReference type="Proteomes" id="UP001479436">
    <property type="component" value="Unassembled WGS sequence"/>
</dbReference>
<evidence type="ECO:0000313" key="3">
    <source>
        <dbReference type="EMBL" id="KAK9760178.1"/>
    </source>
</evidence>
<keyword evidence="2" id="KW-1133">Transmembrane helix</keyword>
<evidence type="ECO:0000256" key="2">
    <source>
        <dbReference type="SAM" id="Phobius"/>
    </source>
</evidence>
<feature type="region of interest" description="Disordered" evidence="1">
    <location>
        <begin position="102"/>
        <end position="122"/>
    </location>
</feature>
<keyword evidence="4" id="KW-1185">Reference proteome</keyword>
<organism evidence="3 4">
    <name type="scientific">Basidiobolus ranarum</name>
    <dbReference type="NCBI Taxonomy" id="34480"/>
    <lineage>
        <taxon>Eukaryota</taxon>
        <taxon>Fungi</taxon>
        <taxon>Fungi incertae sedis</taxon>
        <taxon>Zoopagomycota</taxon>
        <taxon>Entomophthoromycotina</taxon>
        <taxon>Basidiobolomycetes</taxon>
        <taxon>Basidiobolales</taxon>
        <taxon>Basidiobolaceae</taxon>
        <taxon>Basidiobolus</taxon>
    </lineage>
</organism>
<dbReference type="EMBL" id="JASJQH010002458">
    <property type="protein sequence ID" value="KAK9760178.1"/>
    <property type="molecule type" value="Genomic_DNA"/>
</dbReference>
<protein>
    <submittedName>
        <fullName evidence="3">Uncharacterized protein</fullName>
    </submittedName>
</protein>
<proteinExistence type="predicted"/>
<keyword evidence="2" id="KW-0812">Transmembrane</keyword>